<dbReference type="Proteomes" id="UP000632289">
    <property type="component" value="Unassembled WGS sequence"/>
</dbReference>
<keyword evidence="1" id="KW-0645">Protease</keyword>
<name>A0A927IDY0_9ACTN</name>
<evidence type="ECO:0000256" key="3">
    <source>
        <dbReference type="SAM" id="MobiDB-lite"/>
    </source>
</evidence>
<dbReference type="PROSITE" id="PS51829">
    <property type="entry name" value="P_HOMO_B"/>
    <property type="match status" value="1"/>
</dbReference>
<evidence type="ECO:0000256" key="1">
    <source>
        <dbReference type="ARBA" id="ARBA00022670"/>
    </source>
</evidence>
<dbReference type="SUPFAM" id="SSF49785">
    <property type="entry name" value="Galactose-binding domain-like"/>
    <property type="match status" value="1"/>
</dbReference>
<dbReference type="AlphaFoldDB" id="A0A927IDY0"/>
<keyword evidence="2" id="KW-0378">Hydrolase</keyword>
<feature type="domain" description="P/Homo B" evidence="4">
    <location>
        <begin position="17"/>
        <end position="139"/>
    </location>
</feature>
<sequence>MLTYAADKAENPYGGGGGPDPDPTQCTGTNGDNVAIPDNGSAVTSNITLSGCSGNASTSSKVEVHVQHTWRGDLTVDLLAPDGSSYRLKNASGNDSADDIHETYTVNLSSEARNGTWKLRLQDTARYDTGTLDTWTLTL</sequence>
<dbReference type="Gene3D" id="2.60.120.260">
    <property type="entry name" value="Galactose-binding domain-like"/>
    <property type="match status" value="1"/>
</dbReference>
<dbReference type="GO" id="GO:0006508">
    <property type="term" value="P:proteolysis"/>
    <property type="evidence" value="ECO:0007669"/>
    <property type="project" value="UniProtKB-KW"/>
</dbReference>
<dbReference type="Pfam" id="PF01483">
    <property type="entry name" value="P_proprotein"/>
    <property type="match status" value="1"/>
</dbReference>
<reference evidence="5" key="1">
    <citation type="submission" date="2020-09" db="EMBL/GenBank/DDBJ databases">
        <title>Secondary metabolite and genome analysis of marine Streptomyces chumphonensis KK1-2T.</title>
        <authorList>
            <person name="Phongsopitanun W."/>
            <person name="Kanchanasin P."/>
            <person name="Pittayakhajonwut P."/>
            <person name="Suwanborirux K."/>
            <person name="Tanasupawat S."/>
        </authorList>
    </citation>
    <scope>NUCLEOTIDE SEQUENCE</scope>
    <source>
        <strain evidence="5">KK1-2</strain>
    </source>
</reference>
<proteinExistence type="predicted"/>
<evidence type="ECO:0000259" key="4">
    <source>
        <dbReference type="PROSITE" id="PS51829"/>
    </source>
</evidence>
<dbReference type="GO" id="GO:0004252">
    <property type="term" value="F:serine-type endopeptidase activity"/>
    <property type="evidence" value="ECO:0007669"/>
    <property type="project" value="InterPro"/>
</dbReference>
<gene>
    <name evidence="5" type="ORF">IF129_18840</name>
</gene>
<dbReference type="InterPro" id="IPR008979">
    <property type="entry name" value="Galactose-bd-like_sf"/>
</dbReference>
<protein>
    <submittedName>
        <fullName evidence="5">Proprotein convertase P-domain-containing protein</fullName>
    </submittedName>
</protein>
<evidence type="ECO:0000313" key="5">
    <source>
        <dbReference type="EMBL" id="MBD3933602.1"/>
    </source>
</evidence>
<dbReference type="InterPro" id="IPR002884">
    <property type="entry name" value="P_dom"/>
</dbReference>
<feature type="region of interest" description="Disordered" evidence="3">
    <location>
        <begin position="1"/>
        <end position="38"/>
    </location>
</feature>
<dbReference type="EMBL" id="JACXYU010000010">
    <property type="protein sequence ID" value="MBD3933602.1"/>
    <property type="molecule type" value="Genomic_DNA"/>
</dbReference>
<comment type="caution">
    <text evidence="5">The sequence shown here is derived from an EMBL/GenBank/DDBJ whole genome shotgun (WGS) entry which is preliminary data.</text>
</comment>
<evidence type="ECO:0000313" key="6">
    <source>
        <dbReference type="Proteomes" id="UP000632289"/>
    </source>
</evidence>
<keyword evidence="6" id="KW-1185">Reference proteome</keyword>
<organism evidence="5 6">
    <name type="scientific">Streptomyces chumphonensis</name>
    <dbReference type="NCBI Taxonomy" id="1214925"/>
    <lineage>
        <taxon>Bacteria</taxon>
        <taxon>Bacillati</taxon>
        <taxon>Actinomycetota</taxon>
        <taxon>Actinomycetes</taxon>
        <taxon>Kitasatosporales</taxon>
        <taxon>Streptomycetaceae</taxon>
        <taxon>Streptomyces</taxon>
    </lineage>
</organism>
<accession>A0A927IDY0</accession>
<evidence type="ECO:0000256" key="2">
    <source>
        <dbReference type="ARBA" id="ARBA00022801"/>
    </source>
</evidence>